<evidence type="ECO:0000313" key="8">
    <source>
        <dbReference type="Proteomes" id="UP000053989"/>
    </source>
</evidence>
<accession>A0A0C3DSQ2</accession>
<dbReference type="PANTHER" id="PTHR46203:SF1">
    <property type="entry name" value="MITOCHONDRIAL TRANSLATION RELEASE FACTOR IN RESCUE"/>
    <property type="match status" value="1"/>
</dbReference>
<gene>
    <name evidence="7" type="ORF">SCLCIDRAFT_16565</name>
</gene>
<reference evidence="7 8" key="1">
    <citation type="submission" date="2014-04" db="EMBL/GenBank/DDBJ databases">
        <authorList>
            <consortium name="DOE Joint Genome Institute"/>
            <person name="Kuo A."/>
            <person name="Kohler A."/>
            <person name="Nagy L.G."/>
            <person name="Floudas D."/>
            <person name="Copeland A."/>
            <person name="Barry K.W."/>
            <person name="Cichocki N."/>
            <person name="Veneault-Fourrey C."/>
            <person name="LaButti K."/>
            <person name="Lindquist E.A."/>
            <person name="Lipzen A."/>
            <person name="Lundell T."/>
            <person name="Morin E."/>
            <person name="Murat C."/>
            <person name="Sun H."/>
            <person name="Tunlid A."/>
            <person name="Henrissat B."/>
            <person name="Grigoriev I.V."/>
            <person name="Hibbett D.S."/>
            <person name="Martin F."/>
            <person name="Nordberg H.P."/>
            <person name="Cantor M.N."/>
            <person name="Hua S.X."/>
        </authorList>
    </citation>
    <scope>NUCLEOTIDE SEQUENCE [LARGE SCALE GENOMIC DNA]</scope>
    <source>
        <strain evidence="7 8">Foug A</strain>
    </source>
</reference>
<dbReference type="Gene3D" id="3.30.160.20">
    <property type="match status" value="1"/>
</dbReference>
<keyword evidence="8" id="KW-1185">Reference proteome</keyword>
<keyword evidence="4" id="KW-0496">Mitochondrion</keyword>
<dbReference type="Proteomes" id="UP000053989">
    <property type="component" value="Unassembled WGS sequence"/>
</dbReference>
<dbReference type="GO" id="GO:0003747">
    <property type="term" value="F:translation release factor activity"/>
    <property type="evidence" value="ECO:0007669"/>
    <property type="project" value="InterPro"/>
</dbReference>
<dbReference type="InterPro" id="IPR000352">
    <property type="entry name" value="Pep_chain_release_fac_I"/>
</dbReference>
<proteinExistence type="inferred from homology"/>
<comment type="similarity">
    <text evidence="2">Belongs to the prokaryotic/mitochondrial release factor family.</text>
</comment>
<dbReference type="AlphaFoldDB" id="A0A0C3DSQ2"/>
<evidence type="ECO:0000259" key="6">
    <source>
        <dbReference type="Pfam" id="PF00472"/>
    </source>
</evidence>
<dbReference type="Pfam" id="PF00472">
    <property type="entry name" value="RF-1"/>
    <property type="match status" value="1"/>
</dbReference>
<sequence length="260" mass="29492">MSVTPALRAAARSAYRDLLRASSSTFAGDEPVQRAFRAKMRTETLFLDGTAQNNPKQVEEKIQLAKDLAMMLRRNVVQAQRIERDSAGDAWSLRFTKDTELGDNSTIKNPPPMQSSRRARKLEKGATSFIDPAAPPEPSLPRNYSALKRAHKQRDVPELREEDIDESFVRGSGPGGQSINKTKNNVQLLHKPTGFRVSCQETRSLQTNRMLARRQLLQKLDQLHNPGLSKSELLQAKQLERERQRRKKAKKRAKKKELAQ</sequence>
<dbReference type="InParanoid" id="A0A0C3DSQ2"/>
<dbReference type="InterPro" id="IPR045853">
    <property type="entry name" value="Pep_chain_release_fac_I_sf"/>
</dbReference>
<evidence type="ECO:0000313" key="7">
    <source>
        <dbReference type="EMBL" id="KIM59234.1"/>
    </source>
</evidence>
<name>A0A0C3DSQ2_9AGAM</name>
<feature type="compositionally biased region" description="Basic residues" evidence="5">
    <location>
        <begin position="244"/>
        <end position="260"/>
    </location>
</feature>
<organism evidence="7 8">
    <name type="scientific">Scleroderma citrinum Foug A</name>
    <dbReference type="NCBI Taxonomy" id="1036808"/>
    <lineage>
        <taxon>Eukaryota</taxon>
        <taxon>Fungi</taxon>
        <taxon>Dikarya</taxon>
        <taxon>Basidiomycota</taxon>
        <taxon>Agaricomycotina</taxon>
        <taxon>Agaricomycetes</taxon>
        <taxon>Agaricomycetidae</taxon>
        <taxon>Boletales</taxon>
        <taxon>Sclerodermatineae</taxon>
        <taxon>Sclerodermataceae</taxon>
        <taxon>Scleroderma</taxon>
    </lineage>
</organism>
<dbReference type="CDD" id="cd20267">
    <property type="entry name" value="Complex1_LYR_LYRM7"/>
    <property type="match status" value="1"/>
</dbReference>
<dbReference type="STRING" id="1036808.A0A0C3DSQ2"/>
<protein>
    <recommendedName>
        <fullName evidence="6">Prokaryotic-type class I peptide chain release factors domain-containing protein</fullName>
    </recommendedName>
</protein>
<evidence type="ECO:0000256" key="4">
    <source>
        <dbReference type="ARBA" id="ARBA00023128"/>
    </source>
</evidence>
<keyword evidence="3" id="KW-0809">Transit peptide</keyword>
<dbReference type="PANTHER" id="PTHR46203">
    <property type="entry name" value="PROBABLE PEPTIDE CHAIN RELEASE FACTOR C12ORF65"/>
    <property type="match status" value="1"/>
</dbReference>
<dbReference type="InterPro" id="IPR045298">
    <property type="entry name" value="Complex1_LYR_LYRM7"/>
</dbReference>
<comment type="subcellular location">
    <subcellularLocation>
        <location evidence="1">Mitochondrion</location>
    </subcellularLocation>
</comment>
<evidence type="ECO:0000256" key="3">
    <source>
        <dbReference type="ARBA" id="ARBA00022946"/>
    </source>
</evidence>
<dbReference type="SUPFAM" id="SSF75620">
    <property type="entry name" value="Release factor"/>
    <property type="match status" value="1"/>
</dbReference>
<reference evidence="8" key="2">
    <citation type="submission" date="2015-01" db="EMBL/GenBank/DDBJ databases">
        <title>Evolutionary Origins and Diversification of the Mycorrhizal Mutualists.</title>
        <authorList>
            <consortium name="DOE Joint Genome Institute"/>
            <consortium name="Mycorrhizal Genomics Consortium"/>
            <person name="Kohler A."/>
            <person name="Kuo A."/>
            <person name="Nagy L.G."/>
            <person name="Floudas D."/>
            <person name="Copeland A."/>
            <person name="Barry K.W."/>
            <person name="Cichocki N."/>
            <person name="Veneault-Fourrey C."/>
            <person name="LaButti K."/>
            <person name="Lindquist E.A."/>
            <person name="Lipzen A."/>
            <person name="Lundell T."/>
            <person name="Morin E."/>
            <person name="Murat C."/>
            <person name="Riley R."/>
            <person name="Ohm R."/>
            <person name="Sun H."/>
            <person name="Tunlid A."/>
            <person name="Henrissat B."/>
            <person name="Grigoriev I.V."/>
            <person name="Hibbett D.S."/>
            <person name="Martin F."/>
        </authorList>
    </citation>
    <scope>NUCLEOTIDE SEQUENCE [LARGE SCALE GENOMIC DNA]</scope>
    <source>
        <strain evidence="8">Foug A</strain>
    </source>
</reference>
<evidence type="ECO:0000256" key="5">
    <source>
        <dbReference type="SAM" id="MobiDB-lite"/>
    </source>
</evidence>
<feature type="region of interest" description="Disordered" evidence="5">
    <location>
        <begin position="222"/>
        <end position="260"/>
    </location>
</feature>
<dbReference type="GO" id="GO:0005739">
    <property type="term" value="C:mitochondrion"/>
    <property type="evidence" value="ECO:0007669"/>
    <property type="project" value="UniProtKB-SubCell"/>
</dbReference>
<dbReference type="EMBL" id="KN822076">
    <property type="protein sequence ID" value="KIM59234.1"/>
    <property type="molecule type" value="Genomic_DNA"/>
</dbReference>
<evidence type="ECO:0000256" key="2">
    <source>
        <dbReference type="ARBA" id="ARBA00010835"/>
    </source>
</evidence>
<evidence type="ECO:0000256" key="1">
    <source>
        <dbReference type="ARBA" id="ARBA00004173"/>
    </source>
</evidence>
<feature type="region of interest" description="Disordered" evidence="5">
    <location>
        <begin position="102"/>
        <end position="122"/>
    </location>
</feature>
<dbReference type="OrthoDB" id="277888at2759"/>
<feature type="domain" description="Prokaryotic-type class I peptide chain release factors" evidence="6">
    <location>
        <begin position="158"/>
        <end position="252"/>
    </location>
</feature>
<dbReference type="InterPro" id="IPR052405">
    <property type="entry name" value="Mito_Transl_Release_Factor"/>
</dbReference>
<dbReference type="HOGENOM" id="CLU_1015846_0_0_1"/>
<dbReference type="GO" id="GO:0032543">
    <property type="term" value="P:mitochondrial translation"/>
    <property type="evidence" value="ECO:0007669"/>
    <property type="project" value="UniProtKB-ARBA"/>
</dbReference>
<dbReference type="GO" id="GO:0034551">
    <property type="term" value="P:mitochondrial respiratory chain complex III assembly"/>
    <property type="evidence" value="ECO:0007669"/>
    <property type="project" value="InterPro"/>
</dbReference>